<dbReference type="InterPro" id="IPR045339">
    <property type="entry name" value="DUF6534"/>
</dbReference>
<feature type="domain" description="DUF6534" evidence="3">
    <location>
        <begin position="164"/>
        <end position="248"/>
    </location>
</feature>
<feature type="region of interest" description="Disordered" evidence="1">
    <location>
        <begin position="378"/>
        <end position="413"/>
    </location>
</feature>
<feature type="compositionally biased region" description="Polar residues" evidence="1">
    <location>
        <begin position="287"/>
        <end position="297"/>
    </location>
</feature>
<proteinExistence type="predicted"/>
<feature type="transmembrane region" description="Helical" evidence="2">
    <location>
        <begin position="87"/>
        <end position="109"/>
    </location>
</feature>
<organism evidence="4 5">
    <name type="scientific">Leucocoprinus leucothites</name>
    <dbReference type="NCBI Taxonomy" id="201217"/>
    <lineage>
        <taxon>Eukaryota</taxon>
        <taxon>Fungi</taxon>
        <taxon>Dikarya</taxon>
        <taxon>Basidiomycota</taxon>
        <taxon>Agaricomycotina</taxon>
        <taxon>Agaricomycetes</taxon>
        <taxon>Agaricomycetidae</taxon>
        <taxon>Agaricales</taxon>
        <taxon>Agaricineae</taxon>
        <taxon>Agaricaceae</taxon>
        <taxon>Leucocoprinus</taxon>
    </lineage>
</organism>
<accession>A0A8H5LKE4</accession>
<dbReference type="PANTHER" id="PTHR40465">
    <property type="entry name" value="CHROMOSOME 1, WHOLE GENOME SHOTGUN SEQUENCE"/>
    <property type="match status" value="1"/>
</dbReference>
<dbReference type="EMBL" id="JAACJO010000003">
    <property type="protein sequence ID" value="KAF5360442.1"/>
    <property type="molecule type" value="Genomic_DNA"/>
</dbReference>
<keyword evidence="5" id="KW-1185">Reference proteome</keyword>
<comment type="caution">
    <text evidence="4">The sequence shown here is derived from an EMBL/GenBank/DDBJ whole genome shotgun (WGS) entry which is preliminary data.</text>
</comment>
<evidence type="ECO:0000259" key="3">
    <source>
        <dbReference type="Pfam" id="PF20152"/>
    </source>
</evidence>
<feature type="transmembrane region" description="Helical" evidence="2">
    <location>
        <begin position="156"/>
        <end position="179"/>
    </location>
</feature>
<keyword evidence="2" id="KW-1133">Transmembrane helix</keyword>
<keyword evidence="2" id="KW-0472">Membrane</keyword>
<evidence type="ECO:0000313" key="5">
    <source>
        <dbReference type="Proteomes" id="UP000559027"/>
    </source>
</evidence>
<name>A0A8H5LKE4_9AGAR</name>
<dbReference type="PANTHER" id="PTHR40465:SF1">
    <property type="entry name" value="DUF6534 DOMAIN-CONTAINING PROTEIN"/>
    <property type="match status" value="1"/>
</dbReference>
<evidence type="ECO:0000256" key="2">
    <source>
        <dbReference type="SAM" id="Phobius"/>
    </source>
</evidence>
<dbReference type="OrthoDB" id="3183258at2759"/>
<feature type="transmembrane region" description="Helical" evidence="2">
    <location>
        <begin position="46"/>
        <end position="67"/>
    </location>
</feature>
<dbReference type="AlphaFoldDB" id="A0A8H5LKE4"/>
<evidence type="ECO:0000313" key="4">
    <source>
        <dbReference type="EMBL" id="KAF5360442.1"/>
    </source>
</evidence>
<evidence type="ECO:0000256" key="1">
    <source>
        <dbReference type="SAM" id="MobiDB-lite"/>
    </source>
</evidence>
<feature type="transmembrane region" description="Helical" evidence="2">
    <location>
        <begin position="116"/>
        <end position="136"/>
    </location>
</feature>
<dbReference type="Proteomes" id="UP000559027">
    <property type="component" value="Unassembled WGS sequence"/>
</dbReference>
<sequence>MKGPAEIAHGPMLIGFVFNVFLFGTMTTQVYLYYTNFRKDRLWMKLFVFLIFVLDTLNSVCDCVYLYDSLILKFGDIQALGTANWVFATDPAFTGVIAALVQLFFAWRVASLTKNWILSSVVFLGAITGGICGIITACDVVKTPQFTEFQSFKIVVIIWLVVASLVDVIITSTLVWFLVRFTTSVLVLLSDFDRIIRVTVQTGLITAIVAVVDLIVFLTDETGTHLIFNFPLCKLYTNSLMSSLNSRKGWQYSTTSEHSERPGVDIDVEKSTSGQGVSSHYPDDPSWKSQGASSNRSGGAVNGPKKLANDILNLRSRRTSPEVFVHVESHELRDISQGQHPAGYASDDIIKINPESFETTQESLAAPVSGGNRTVVLPTNNFNRGRQERSAVEKTPSMYTESDSDEPRKSRYP</sequence>
<reference evidence="4 5" key="1">
    <citation type="journal article" date="2020" name="ISME J.">
        <title>Uncovering the hidden diversity of litter-decomposition mechanisms in mushroom-forming fungi.</title>
        <authorList>
            <person name="Floudas D."/>
            <person name="Bentzer J."/>
            <person name="Ahren D."/>
            <person name="Johansson T."/>
            <person name="Persson P."/>
            <person name="Tunlid A."/>
        </authorList>
    </citation>
    <scope>NUCLEOTIDE SEQUENCE [LARGE SCALE GENOMIC DNA]</scope>
    <source>
        <strain evidence="4 5">CBS 146.42</strain>
    </source>
</reference>
<protein>
    <recommendedName>
        <fullName evidence="3">DUF6534 domain-containing protein</fullName>
    </recommendedName>
</protein>
<gene>
    <name evidence="4" type="ORF">D9756_004705</name>
</gene>
<feature type="compositionally biased region" description="Basic and acidic residues" evidence="1">
    <location>
        <begin position="257"/>
        <end position="270"/>
    </location>
</feature>
<dbReference type="Pfam" id="PF20152">
    <property type="entry name" value="DUF6534"/>
    <property type="match status" value="1"/>
</dbReference>
<feature type="transmembrane region" description="Helical" evidence="2">
    <location>
        <begin position="12"/>
        <end position="34"/>
    </location>
</feature>
<keyword evidence="2" id="KW-0812">Transmembrane</keyword>
<feature type="region of interest" description="Disordered" evidence="1">
    <location>
        <begin position="254"/>
        <end position="305"/>
    </location>
</feature>
<feature type="transmembrane region" description="Helical" evidence="2">
    <location>
        <begin position="200"/>
        <end position="219"/>
    </location>
</feature>